<sequence>MKKIADLYVRVSTDEQADRGYSQRNQEEMLTKYCDINSIEIRNIIYEDHSAKTFNRPQWKKLLLNLKKLKNKSELVLFTKWDRFSRNAGDAYQMISILRKLGVEPQAIEQPLDLSIPENKMMLAFYLAAPEVENDRRALNTFHGMRRARKEGRYMGYAPVGYVNRVKEDGTKYITFDQPEASILKWAFEELSKGIFNTEQVLYMAKEKGLKAGKNHFWRAIRNPLYCGKIAVPKYKDEDLRYVTGQHEALISQTLFYKVQDVLDGRSRTYLPKAVALKPFPLRGFFICPDCGKILTGSISKGRHKYYPYYHCSAGCRYRINSEKANEIFTNNLKEYIPIPEIKNVYAKVLSECYKEQTKEVFEEKDKIIAQLKDYEMRITHARDLLSTKQIDASDYRDMKSDYCDIINRLELKLSAINEDAYDIEELLKTGIENLLKLNEYYDNGDWTDSRDLIGSIYPENFTISENEFRTTRINEVVWLIYYINKQIQSNKKGTKKNISSLSQVVAGTGLEPVTFGL</sequence>
<dbReference type="RefSeq" id="WP_142450731.1">
    <property type="nucleotide sequence ID" value="NZ_FXTA01000002.1"/>
</dbReference>
<keyword evidence="8" id="KW-1185">Reference proteome</keyword>
<dbReference type="Gene3D" id="3.40.50.1390">
    <property type="entry name" value="Resolvase, N-terminal catalytic domain"/>
    <property type="match status" value="1"/>
</dbReference>
<dbReference type="Pfam" id="PF07508">
    <property type="entry name" value="Recombinase"/>
    <property type="match status" value="1"/>
</dbReference>
<dbReference type="InterPro" id="IPR006119">
    <property type="entry name" value="Resolv_N"/>
</dbReference>
<dbReference type="PROSITE" id="PS51737">
    <property type="entry name" value="RECOMBINASE_DNA_BIND"/>
    <property type="match status" value="1"/>
</dbReference>
<keyword evidence="1" id="KW-0229">DNA integration</keyword>
<evidence type="ECO:0000259" key="6">
    <source>
        <dbReference type="PROSITE" id="PS51737"/>
    </source>
</evidence>
<name>A0ABW9Q368_9FLAO</name>
<proteinExistence type="predicted"/>
<dbReference type="InterPro" id="IPR038109">
    <property type="entry name" value="DNA_bind_recomb_sf"/>
</dbReference>
<dbReference type="CDD" id="cd00338">
    <property type="entry name" value="Ser_Recombinase"/>
    <property type="match status" value="1"/>
</dbReference>
<organism evidence="7 8">
    <name type="scientific">Flavobacterium resistens</name>
    <dbReference type="NCBI Taxonomy" id="443612"/>
    <lineage>
        <taxon>Bacteria</taxon>
        <taxon>Pseudomonadati</taxon>
        <taxon>Bacteroidota</taxon>
        <taxon>Flavobacteriia</taxon>
        <taxon>Flavobacteriales</taxon>
        <taxon>Flavobacteriaceae</taxon>
        <taxon>Flavobacterium</taxon>
    </lineage>
</organism>
<dbReference type="PANTHER" id="PTHR30461">
    <property type="entry name" value="DNA-INVERTASE FROM LAMBDOID PROPHAGE"/>
    <property type="match status" value="1"/>
</dbReference>
<dbReference type="SUPFAM" id="SSF53041">
    <property type="entry name" value="Resolvase-like"/>
    <property type="match status" value="1"/>
</dbReference>
<dbReference type="Proteomes" id="UP000468990">
    <property type="component" value="Unassembled WGS sequence"/>
</dbReference>
<dbReference type="Pfam" id="PF13408">
    <property type="entry name" value="Zn_ribbon_recom"/>
    <property type="match status" value="1"/>
</dbReference>
<protein>
    <submittedName>
        <fullName evidence="7">Recombinase family protein</fullName>
    </submittedName>
</protein>
<dbReference type="InterPro" id="IPR050639">
    <property type="entry name" value="SSR_resolvase"/>
</dbReference>
<comment type="caution">
    <text evidence="7">The sequence shown here is derived from an EMBL/GenBank/DDBJ whole genome shotgun (WGS) entry which is preliminary data.</text>
</comment>
<dbReference type="InterPro" id="IPR036162">
    <property type="entry name" value="Resolvase-like_N_sf"/>
</dbReference>
<accession>A0ABW9Q368</accession>
<dbReference type="EMBL" id="WKKG01000001">
    <property type="protein sequence ID" value="MRX67058.1"/>
    <property type="molecule type" value="Genomic_DNA"/>
</dbReference>
<evidence type="ECO:0000256" key="4">
    <source>
        <dbReference type="PROSITE-ProRule" id="PRU10137"/>
    </source>
</evidence>
<feature type="domain" description="Recombinase" evidence="6">
    <location>
        <begin position="159"/>
        <end position="269"/>
    </location>
</feature>
<dbReference type="PANTHER" id="PTHR30461:SF2">
    <property type="entry name" value="SERINE RECOMBINASE PINE-RELATED"/>
    <property type="match status" value="1"/>
</dbReference>
<feature type="domain" description="Resolvase/invertase-type recombinase catalytic" evidence="5">
    <location>
        <begin position="4"/>
        <end position="152"/>
    </location>
</feature>
<evidence type="ECO:0000313" key="8">
    <source>
        <dbReference type="Proteomes" id="UP000468990"/>
    </source>
</evidence>
<keyword evidence="3" id="KW-0233">DNA recombination</keyword>
<evidence type="ECO:0000256" key="1">
    <source>
        <dbReference type="ARBA" id="ARBA00022908"/>
    </source>
</evidence>
<feature type="active site" description="O-(5'-phospho-DNA)-serine intermediate" evidence="4">
    <location>
        <position position="12"/>
    </location>
</feature>
<gene>
    <name evidence="7" type="ORF">GJU42_03675</name>
</gene>
<evidence type="ECO:0000259" key="5">
    <source>
        <dbReference type="PROSITE" id="PS51736"/>
    </source>
</evidence>
<dbReference type="PROSITE" id="PS51736">
    <property type="entry name" value="RECOMBINASES_3"/>
    <property type="match status" value="1"/>
</dbReference>
<dbReference type="SMART" id="SM00857">
    <property type="entry name" value="Resolvase"/>
    <property type="match status" value="1"/>
</dbReference>
<dbReference type="PROSITE" id="PS00397">
    <property type="entry name" value="RECOMBINASES_1"/>
    <property type="match status" value="1"/>
</dbReference>
<dbReference type="Pfam" id="PF00239">
    <property type="entry name" value="Resolvase"/>
    <property type="match status" value="1"/>
</dbReference>
<evidence type="ECO:0000256" key="2">
    <source>
        <dbReference type="ARBA" id="ARBA00023125"/>
    </source>
</evidence>
<dbReference type="InterPro" id="IPR006118">
    <property type="entry name" value="Recombinase_CS"/>
</dbReference>
<dbReference type="InterPro" id="IPR011109">
    <property type="entry name" value="DNA_bind_recombinase_dom"/>
</dbReference>
<evidence type="ECO:0000256" key="3">
    <source>
        <dbReference type="ARBA" id="ARBA00023172"/>
    </source>
</evidence>
<dbReference type="Gene3D" id="3.90.1750.20">
    <property type="entry name" value="Putative Large Serine Recombinase, Chain B, Domain 2"/>
    <property type="match status" value="1"/>
</dbReference>
<dbReference type="InterPro" id="IPR025827">
    <property type="entry name" value="Zn_ribbon_recom_dom"/>
</dbReference>
<evidence type="ECO:0000313" key="7">
    <source>
        <dbReference type="EMBL" id="MRX67058.1"/>
    </source>
</evidence>
<reference evidence="7 8" key="1">
    <citation type="submission" date="2019-11" db="EMBL/GenBank/DDBJ databases">
        <title>Flavobacterium resistens genome.</title>
        <authorList>
            <person name="Wilson V.M."/>
            <person name="Newman J.D."/>
        </authorList>
    </citation>
    <scope>NUCLEOTIDE SEQUENCE [LARGE SCALE GENOMIC DNA]</scope>
    <source>
        <strain evidence="7 8">DSM 19382</strain>
    </source>
</reference>
<keyword evidence="2" id="KW-0238">DNA-binding</keyword>